<feature type="region of interest" description="Disordered" evidence="1">
    <location>
        <begin position="1"/>
        <end position="53"/>
    </location>
</feature>
<gene>
    <name evidence="2" type="ORF">GCM10009741_60290</name>
</gene>
<evidence type="ECO:0000313" key="3">
    <source>
        <dbReference type="Proteomes" id="UP001500363"/>
    </source>
</evidence>
<comment type="caution">
    <text evidence="2">The sequence shown here is derived from an EMBL/GenBank/DDBJ whole genome shotgun (WGS) entry which is preliminary data.</text>
</comment>
<reference evidence="2 3" key="1">
    <citation type="journal article" date="2019" name="Int. J. Syst. Evol. Microbiol.">
        <title>The Global Catalogue of Microorganisms (GCM) 10K type strain sequencing project: providing services to taxonomists for standard genome sequencing and annotation.</title>
        <authorList>
            <consortium name="The Broad Institute Genomics Platform"/>
            <consortium name="The Broad Institute Genome Sequencing Center for Infectious Disease"/>
            <person name="Wu L."/>
            <person name="Ma J."/>
        </authorList>
    </citation>
    <scope>NUCLEOTIDE SEQUENCE [LARGE SCALE GENOMIC DNA]</scope>
    <source>
        <strain evidence="2 3">JCM 14303</strain>
    </source>
</reference>
<organism evidence="2 3">
    <name type="scientific">Kribbella lupini</name>
    <dbReference type="NCBI Taxonomy" id="291602"/>
    <lineage>
        <taxon>Bacteria</taxon>
        <taxon>Bacillati</taxon>
        <taxon>Actinomycetota</taxon>
        <taxon>Actinomycetes</taxon>
        <taxon>Propionibacteriales</taxon>
        <taxon>Kribbellaceae</taxon>
        <taxon>Kribbella</taxon>
    </lineage>
</organism>
<name>A0ABN2BX20_9ACTN</name>
<evidence type="ECO:0000313" key="2">
    <source>
        <dbReference type="EMBL" id="GAA1548387.1"/>
    </source>
</evidence>
<dbReference type="EMBL" id="BAAANC010000003">
    <property type="protein sequence ID" value="GAA1548387.1"/>
    <property type="molecule type" value="Genomic_DNA"/>
</dbReference>
<dbReference type="Proteomes" id="UP001500363">
    <property type="component" value="Unassembled WGS sequence"/>
</dbReference>
<keyword evidence="3" id="KW-1185">Reference proteome</keyword>
<protein>
    <submittedName>
        <fullName evidence="2">Uncharacterized protein</fullName>
    </submittedName>
</protein>
<proteinExistence type="predicted"/>
<accession>A0ABN2BX20</accession>
<sequence length="53" mass="5431">MLHPTDPPTSDHLGCRWPLEDSVTPLSRSASSSFGSGSGSGSGEIEANLSTTL</sequence>
<evidence type="ECO:0000256" key="1">
    <source>
        <dbReference type="SAM" id="MobiDB-lite"/>
    </source>
</evidence>